<dbReference type="Pfam" id="PF00009">
    <property type="entry name" value="GTP_EFTU"/>
    <property type="match status" value="1"/>
</dbReference>
<dbReference type="Gene3D" id="3.40.50.300">
    <property type="entry name" value="P-loop containing nucleotide triphosphate hydrolases"/>
    <property type="match status" value="1"/>
</dbReference>
<feature type="domain" description="Tr-type G" evidence="2">
    <location>
        <begin position="120"/>
        <end position="272"/>
    </location>
</feature>
<organism evidence="3 4">
    <name type="scientific">Tribonema minus</name>
    <dbReference type="NCBI Taxonomy" id="303371"/>
    <lineage>
        <taxon>Eukaryota</taxon>
        <taxon>Sar</taxon>
        <taxon>Stramenopiles</taxon>
        <taxon>Ochrophyta</taxon>
        <taxon>PX clade</taxon>
        <taxon>Xanthophyceae</taxon>
        <taxon>Tribonematales</taxon>
        <taxon>Tribonemataceae</taxon>
        <taxon>Tribonema</taxon>
    </lineage>
</organism>
<dbReference type="GO" id="GO:0003746">
    <property type="term" value="F:translation elongation factor activity"/>
    <property type="evidence" value="ECO:0007669"/>
    <property type="project" value="TreeGrafter"/>
</dbReference>
<proteinExistence type="predicted"/>
<keyword evidence="4" id="KW-1185">Reference proteome</keyword>
<evidence type="ECO:0000256" key="1">
    <source>
        <dbReference type="ARBA" id="ARBA00021392"/>
    </source>
</evidence>
<dbReference type="InterPro" id="IPR027417">
    <property type="entry name" value="P-loop_NTPase"/>
</dbReference>
<dbReference type="Proteomes" id="UP000664859">
    <property type="component" value="Unassembled WGS sequence"/>
</dbReference>
<dbReference type="PANTHER" id="PTHR43721:SF9">
    <property type="entry name" value="GTP-BINDING PROTEIN 1"/>
    <property type="match status" value="1"/>
</dbReference>
<name>A0A835YVP3_9STRA</name>
<dbReference type="GO" id="GO:0005525">
    <property type="term" value="F:GTP binding"/>
    <property type="evidence" value="ECO:0007669"/>
    <property type="project" value="InterPro"/>
</dbReference>
<dbReference type="EMBL" id="JAFCMP010000257">
    <property type="protein sequence ID" value="KAG5182256.1"/>
    <property type="molecule type" value="Genomic_DNA"/>
</dbReference>
<dbReference type="OrthoDB" id="248233at2759"/>
<dbReference type="PANTHER" id="PTHR43721">
    <property type="entry name" value="ELONGATION FACTOR TU-RELATED"/>
    <property type="match status" value="1"/>
</dbReference>
<dbReference type="AlphaFoldDB" id="A0A835YVP3"/>
<evidence type="ECO:0000313" key="3">
    <source>
        <dbReference type="EMBL" id="KAG5182256.1"/>
    </source>
</evidence>
<evidence type="ECO:0000259" key="2">
    <source>
        <dbReference type="Pfam" id="PF00009"/>
    </source>
</evidence>
<gene>
    <name evidence="3" type="ORF">JKP88DRAFT_199485</name>
</gene>
<dbReference type="InterPro" id="IPR000795">
    <property type="entry name" value="T_Tr_GTP-bd_dom"/>
</dbReference>
<dbReference type="InterPro" id="IPR050055">
    <property type="entry name" value="EF-Tu_GTPase"/>
</dbReference>
<accession>A0A835YVP3</accession>
<reference evidence="3" key="1">
    <citation type="submission" date="2021-02" db="EMBL/GenBank/DDBJ databases">
        <title>First Annotated Genome of the Yellow-green Alga Tribonema minus.</title>
        <authorList>
            <person name="Mahan K.M."/>
        </authorList>
    </citation>
    <scope>NUCLEOTIDE SEQUENCE</scope>
    <source>
        <strain evidence="3">UTEX B ZZ1240</strain>
    </source>
</reference>
<evidence type="ECO:0000313" key="4">
    <source>
        <dbReference type="Proteomes" id="UP000664859"/>
    </source>
</evidence>
<dbReference type="GO" id="GO:0003924">
    <property type="term" value="F:GTPase activity"/>
    <property type="evidence" value="ECO:0007669"/>
    <property type="project" value="InterPro"/>
</dbReference>
<protein>
    <recommendedName>
        <fullName evidence="1">Elongation factor Tu, chloroplastic</fullName>
    </recommendedName>
</protein>
<comment type="caution">
    <text evidence="3">The sequence shown here is derived from an EMBL/GenBank/DDBJ whole genome shotgun (WGS) entry which is preliminary data.</text>
</comment>
<dbReference type="SUPFAM" id="SSF52540">
    <property type="entry name" value="P-loop containing nucleoside triphosphate hydrolases"/>
    <property type="match status" value="1"/>
</dbReference>
<sequence length="300" mass="31927">MTGAPDLAQPLGPEVEEGNIEYKLMLVAPPPERIVHLSTQMNWRLNEGHGTAVYMIGYTDDGEPTGLAPRELGASLKTLRAIAAAARAEIVTVARRPTTALGDRFAAARELESESEGAARVVRVAVVGQEGAGKSTLVGVLTRGKNDNGRGLARMQVFRHNHEVSDGRTSSISHQPLTLQLDATTGEVLGVDSSNGNRAYELSRSCPTRHCTLALLDQPGHAKYLKTTLFGLAGHAPNYALLAVDAAAGVQPMTREHMAIALALGVPLIIVVSAQSYENESKDSRALVDKGWLAADAFHQ</sequence>